<dbReference type="GO" id="GO:0005524">
    <property type="term" value="F:ATP binding"/>
    <property type="evidence" value="ECO:0007669"/>
    <property type="project" value="UniProtKB-KW"/>
</dbReference>
<dbReference type="CDD" id="cd18111">
    <property type="entry name" value="ATP-synt_V_A-type_alpha_C"/>
    <property type="match status" value="1"/>
</dbReference>
<evidence type="ECO:0000256" key="3">
    <source>
        <dbReference type="ARBA" id="ARBA00022741"/>
    </source>
</evidence>
<keyword evidence="4" id="KW-0067">ATP-binding</keyword>
<keyword evidence="6" id="KW-0406">Ion transport</keyword>
<dbReference type="EMBL" id="VSSQ01115051">
    <property type="protein sequence ID" value="MPN50666.1"/>
    <property type="molecule type" value="Genomic_DNA"/>
</dbReference>
<dbReference type="AlphaFoldDB" id="A0A645II52"/>
<proteinExistence type="inferred from homology"/>
<dbReference type="InterPro" id="IPR022878">
    <property type="entry name" value="V-ATPase_asu"/>
</dbReference>
<evidence type="ECO:0000256" key="6">
    <source>
        <dbReference type="ARBA" id="ARBA00023065"/>
    </source>
</evidence>
<evidence type="ECO:0000256" key="1">
    <source>
        <dbReference type="ARBA" id="ARBA00008936"/>
    </source>
</evidence>
<dbReference type="Gene3D" id="1.10.1140.10">
    <property type="entry name" value="Bovine Mitochondrial F1-atpase, Atp Synthase Beta Chain, Chain D, domain 3"/>
    <property type="match status" value="1"/>
</dbReference>
<gene>
    <name evidence="8" type="primary">atpA_55</name>
    <name evidence="8" type="ORF">SDC9_198298</name>
</gene>
<dbReference type="InterPro" id="IPR055190">
    <property type="entry name" value="ATP-synt_VA_C"/>
</dbReference>
<feature type="domain" description="ATP synthase A/B type C-terminal" evidence="7">
    <location>
        <begin position="1"/>
        <end position="79"/>
    </location>
</feature>
<keyword evidence="5" id="KW-1278">Translocase</keyword>
<comment type="caution">
    <text evidence="8">The sequence shown here is derived from an EMBL/GenBank/DDBJ whole genome shotgun (WGS) entry which is preliminary data.</text>
</comment>
<sequence length="134" mass="15341">MRNILAEDNKIQQVIKLVGEDVLPDDQRLIAFTAFLIKNGYLQQNSFGSDSYSPPMKGFEILSVILEFHHKAMELVHKDIPISLIKDDESIDSITHLRELAAEDKEGFDQLRKRIDAHLERVAAERTRKLRGGE</sequence>
<accession>A0A645II52</accession>
<dbReference type="InterPro" id="IPR024034">
    <property type="entry name" value="ATPase_F1/V1_b/a_C"/>
</dbReference>
<dbReference type="PANTHER" id="PTHR43607:SF1">
    <property type="entry name" value="H(+)-TRANSPORTING TWO-SECTOR ATPASE"/>
    <property type="match status" value="1"/>
</dbReference>
<organism evidence="8">
    <name type="scientific">bioreactor metagenome</name>
    <dbReference type="NCBI Taxonomy" id="1076179"/>
    <lineage>
        <taxon>unclassified sequences</taxon>
        <taxon>metagenomes</taxon>
        <taxon>ecological metagenomes</taxon>
    </lineage>
</organism>
<dbReference type="GO" id="GO:0046034">
    <property type="term" value="P:ATP metabolic process"/>
    <property type="evidence" value="ECO:0007669"/>
    <property type="project" value="InterPro"/>
</dbReference>
<protein>
    <submittedName>
        <fullName evidence="8">V-type ATP synthase alpha chain</fullName>
    </submittedName>
</protein>
<name>A0A645II52_9ZZZZ</name>
<keyword evidence="2" id="KW-0813">Transport</keyword>
<evidence type="ECO:0000256" key="4">
    <source>
        <dbReference type="ARBA" id="ARBA00022840"/>
    </source>
</evidence>
<dbReference type="SUPFAM" id="SSF47917">
    <property type="entry name" value="C-terminal domain of alpha and beta subunits of F1 ATP synthase"/>
    <property type="match status" value="1"/>
</dbReference>
<evidence type="ECO:0000313" key="8">
    <source>
        <dbReference type="EMBL" id="MPN50666.1"/>
    </source>
</evidence>
<evidence type="ECO:0000256" key="2">
    <source>
        <dbReference type="ARBA" id="ARBA00022448"/>
    </source>
</evidence>
<dbReference type="PANTHER" id="PTHR43607">
    <property type="entry name" value="V-TYPE PROTON ATPASE CATALYTIC SUBUNIT A"/>
    <property type="match status" value="1"/>
</dbReference>
<evidence type="ECO:0000259" key="7">
    <source>
        <dbReference type="Pfam" id="PF22919"/>
    </source>
</evidence>
<comment type="similarity">
    <text evidence="1">Belongs to the ATPase alpha/beta chains family.</text>
</comment>
<dbReference type="GO" id="GO:0046961">
    <property type="term" value="F:proton-transporting ATPase activity, rotational mechanism"/>
    <property type="evidence" value="ECO:0007669"/>
    <property type="project" value="InterPro"/>
</dbReference>
<keyword evidence="3" id="KW-0547">Nucleotide-binding</keyword>
<evidence type="ECO:0000256" key="5">
    <source>
        <dbReference type="ARBA" id="ARBA00022967"/>
    </source>
</evidence>
<dbReference type="Pfam" id="PF22919">
    <property type="entry name" value="ATP-synt_VA_C"/>
    <property type="match status" value="1"/>
</dbReference>
<reference evidence="8" key="1">
    <citation type="submission" date="2019-08" db="EMBL/GenBank/DDBJ databases">
        <authorList>
            <person name="Kucharzyk K."/>
            <person name="Murdoch R.W."/>
            <person name="Higgins S."/>
            <person name="Loffler F."/>
        </authorList>
    </citation>
    <scope>NUCLEOTIDE SEQUENCE</scope>
</reference>